<keyword evidence="1" id="KW-0472">Membrane</keyword>
<dbReference type="Pfam" id="PF11297">
    <property type="entry name" value="DUF3098"/>
    <property type="match status" value="1"/>
</dbReference>
<accession>A0A2U2B9M1</accession>
<reference evidence="2 3" key="1">
    <citation type="submission" date="2018-05" db="EMBL/GenBank/DDBJ databases">
        <title>Marinilabilia rubrum sp. nov., isolated from saltern sediment.</title>
        <authorList>
            <person name="Zhang R."/>
        </authorList>
    </citation>
    <scope>NUCLEOTIDE SEQUENCE [LARGE SCALE GENOMIC DNA]</scope>
    <source>
        <strain evidence="2 3">WTE16</strain>
    </source>
</reference>
<sequence>MSKKETEKKFEMALERQNYRLLAIAFVIVVTGFLLMMGGASDNPEVFNEEVYSFRRITLAPIVVLFGFLFGIYAIMKKPTAAQKEENEK</sequence>
<evidence type="ECO:0000313" key="3">
    <source>
        <dbReference type="Proteomes" id="UP000244956"/>
    </source>
</evidence>
<dbReference type="Proteomes" id="UP000244956">
    <property type="component" value="Unassembled WGS sequence"/>
</dbReference>
<protein>
    <submittedName>
        <fullName evidence="2">DUF3098 domain-containing protein</fullName>
    </submittedName>
</protein>
<evidence type="ECO:0000256" key="1">
    <source>
        <dbReference type="SAM" id="Phobius"/>
    </source>
</evidence>
<organism evidence="2 3">
    <name type="scientific">Marinilabilia rubra</name>
    <dbReference type="NCBI Taxonomy" id="2162893"/>
    <lineage>
        <taxon>Bacteria</taxon>
        <taxon>Pseudomonadati</taxon>
        <taxon>Bacteroidota</taxon>
        <taxon>Bacteroidia</taxon>
        <taxon>Marinilabiliales</taxon>
        <taxon>Marinilabiliaceae</taxon>
        <taxon>Marinilabilia</taxon>
    </lineage>
</organism>
<dbReference type="EMBL" id="QEWP01000006">
    <property type="protein sequence ID" value="PWD99765.1"/>
    <property type="molecule type" value="Genomic_DNA"/>
</dbReference>
<dbReference type="AlphaFoldDB" id="A0A2U2B9M1"/>
<name>A0A2U2B9M1_9BACT</name>
<gene>
    <name evidence="2" type="ORF">DDZ16_09735</name>
</gene>
<feature type="transmembrane region" description="Helical" evidence="1">
    <location>
        <begin position="21"/>
        <end position="39"/>
    </location>
</feature>
<comment type="caution">
    <text evidence="2">The sequence shown here is derived from an EMBL/GenBank/DDBJ whole genome shotgun (WGS) entry which is preliminary data.</text>
</comment>
<dbReference type="InterPro" id="IPR021448">
    <property type="entry name" value="DUF3098"/>
</dbReference>
<feature type="transmembrane region" description="Helical" evidence="1">
    <location>
        <begin position="59"/>
        <end position="76"/>
    </location>
</feature>
<keyword evidence="3" id="KW-1185">Reference proteome</keyword>
<evidence type="ECO:0000313" key="2">
    <source>
        <dbReference type="EMBL" id="PWD99765.1"/>
    </source>
</evidence>
<dbReference type="RefSeq" id="WP_109264305.1">
    <property type="nucleotide sequence ID" value="NZ_QEWP01000006.1"/>
</dbReference>
<keyword evidence="1" id="KW-1133">Transmembrane helix</keyword>
<proteinExistence type="predicted"/>
<keyword evidence="1" id="KW-0812">Transmembrane</keyword>
<dbReference type="OrthoDB" id="963379at2"/>